<proteinExistence type="predicted"/>
<dbReference type="Gene3D" id="3.40.50.720">
    <property type="entry name" value="NAD(P)-binding Rossmann-like Domain"/>
    <property type="match status" value="1"/>
</dbReference>
<name>A0A520MXU3_9GAMM</name>
<evidence type="ECO:0000313" key="4">
    <source>
        <dbReference type="Proteomes" id="UP000315825"/>
    </source>
</evidence>
<dbReference type="EMBL" id="SHBE01000007">
    <property type="protein sequence ID" value="RZO26031.1"/>
    <property type="molecule type" value="Genomic_DNA"/>
</dbReference>
<evidence type="ECO:0000256" key="1">
    <source>
        <dbReference type="SAM" id="MobiDB-lite"/>
    </source>
</evidence>
<comment type="caution">
    <text evidence="3">The sequence shown here is derived from an EMBL/GenBank/DDBJ whole genome shotgun (WGS) entry which is preliminary data.</text>
</comment>
<dbReference type="InterPro" id="IPR051276">
    <property type="entry name" value="Saccharopine_DH-like_oxidrdct"/>
</dbReference>
<reference evidence="3 4" key="1">
    <citation type="submission" date="2019-02" db="EMBL/GenBank/DDBJ databases">
        <title>Prokaryotic population dynamics and viral predation in marine succession experiment using metagenomics: the confinement effect.</title>
        <authorList>
            <person name="Haro-Moreno J.M."/>
            <person name="Rodriguez-Valera F."/>
            <person name="Lopez-Perez M."/>
        </authorList>
    </citation>
    <scope>NUCLEOTIDE SEQUENCE [LARGE SCALE GENOMIC DNA]</scope>
    <source>
        <strain evidence="3">MED-G159</strain>
    </source>
</reference>
<dbReference type="Proteomes" id="UP000315825">
    <property type="component" value="Unassembled WGS sequence"/>
</dbReference>
<dbReference type="Pfam" id="PF03435">
    <property type="entry name" value="Sacchrp_dh_NADP"/>
    <property type="match status" value="1"/>
</dbReference>
<dbReference type="AlphaFoldDB" id="A0A520MXU3"/>
<dbReference type="InterPro" id="IPR005097">
    <property type="entry name" value="Sacchrp_dh_NADP-bd"/>
</dbReference>
<organism evidence="3 4">
    <name type="scientific">SAR86 cluster bacterium</name>
    <dbReference type="NCBI Taxonomy" id="2030880"/>
    <lineage>
        <taxon>Bacteria</taxon>
        <taxon>Pseudomonadati</taxon>
        <taxon>Pseudomonadota</taxon>
        <taxon>Gammaproteobacteria</taxon>
        <taxon>SAR86 cluster</taxon>
    </lineage>
</organism>
<accession>A0A520MXU3</accession>
<evidence type="ECO:0000313" key="3">
    <source>
        <dbReference type="EMBL" id="RZO26031.1"/>
    </source>
</evidence>
<evidence type="ECO:0000259" key="2">
    <source>
        <dbReference type="Pfam" id="PF03435"/>
    </source>
</evidence>
<dbReference type="InterPro" id="IPR036291">
    <property type="entry name" value="NAD(P)-bd_dom_sf"/>
</dbReference>
<feature type="compositionally biased region" description="Basic and acidic residues" evidence="1">
    <location>
        <begin position="288"/>
        <end position="303"/>
    </location>
</feature>
<dbReference type="SUPFAM" id="SSF51735">
    <property type="entry name" value="NAD(P)-binding Rossmann-fold domains"/>
    <property type="match status" value="1"/>
</dbReference>
<dbReference type="GO" id="GO:0005886">
    <property type="term" value="C:plasma membrane"/>
    <property type="evidence" value="ECO:0007669"/>
    <property type="project" value="TreeGrafter"/>
</dbReference>
<dbReference type="PANTHER" id="PTHR12286:SF5">
    <property type="entry name" value="SACCHAROPINE DEHYDROGENASE-LIKE OXIDOREDUCTASE"/>
    <property type="match status" value="1"/>
</dbReference>
<feature type="region of interest" description="Disordered" evidence="1">
    <location>
        <begin position="277"/>
        <end position="303"/>
    </location>
</feature>
<dbReference type="PANTHER" id="PTHR12286">
    <property type="entry name" value="SACCHAROPINE DEHYDROGENASE-LIKE OXIDOREDUCTASE"/>
    <property type="match status" value="1"/>
</dbReference>
<feature type="domain" description="Saccharopine dehydrogenase NADP binding" evidence="2">
    <location>
        <begin position="8"/>
        <end position="130"/>
    </location>
</feature>
<dbReference type="GO" id="GO:0009247">
    <property type="term" value="P:glycolipid biosynthetic process"/>
    <property type="evidence" value="ECO:0007669"/>
    <property type="project" value="TreeGrafter"/>
</dbReference>
<gene>
    <name evidence="3" type="ORF">EVA92_03980</name>
</gene>
<sequence length="383" mass="42384">MEKEFDLIIFGGSGFTGKLVLEYMTEKYSHLNWAVAGRNLEKLTKIAEDLKINKPILELDSSNAKNVENVLGKTKMLLTTVGPYQLHGNEIISTCCKMGVHYVDLCGEPGWMFEMQKYNEDAKNSGAIIVHSCGFDSIPSDCGVYFLQKKAIEKFQKPLSQIKCRVRKMKGEFSGGTAASLKATLHAMRKNPDLFNTLINPFALCEGFNGPTQPTDHKMYFDEVLHDWVSPFVMAAINTKNVHRTNFMLGHLYGEHFLYDEMVSCGSGDEGKARAEAMSSHNPLIGKDVPKPGEGPSRESRESGSYDMLFAGVENNKVIIQASVKGEGDPGYLSTSKMIVESALCILLDCEDLNGGIFTTIPAMGDKLISRLESNEVMKFSLE</sequence>
<protein>
    <submittedName>
        <fullName evidence="3">Saccharopine dehydrogenase</fullName>
    </submittedName>
</protein>